<dbReference type="EMBL" id="BAAACI010000005">
    <property type="protein sequence ID" value="GAA0771451.1"/>
    <property type="molecule type" value="Genomic_DNA"/>
</dbReference>
<protein>
    <recommendedName>
        <fullName evidence="3">Phytase</fullName>
    </recommendedName>
</protein>
<reference evidence="2" key="1">
    <citation type="journal article" date="2019" name="Int. J. Syst. Evol. Microbiol.">
        <title>The Global Catalogue of Microorganisms (GCM) 10K type strain sequencing project: providing services to taxonomists for standard genome sequencing and annotation.</title>
        <authorList>
            <consortium name="The Broad Institute Genomics Platform"/>
            <consortium name="The Broad Institute Genome Sequencing Center for Infectious Disease"/>
            <person name="Wu L."/>
            <person name="Ma J."/>
        </authorList>
    </citation>
    <scope>NUCLEOTIDE SEQUENCE [LARGE SCALE GENOMIC DNA]</scope>
    <source>
        <strain evidence="2">JCM 1417</strain>
    </source>
</reference>
<accession>A0ABP3VY11</accession>
<name>A0ABP3VY11_CLOSU</name>
<dbReference type="SMART" id="SM01301">
    <property type="entry name" value="PTPlike_phytase"/>
    <property type="match status" value="1"/>
</dbReference>
<dbReference type="RefSeq" id="WP_343825281.1">
    <property type="nucleotide sequence ID" value="NZ_BAAACI010000005.1"/>
</dbReference>
<evidence type="ECO:0008006" key="3">
    <source>
        <dbReference type="Google" id="ProtNLM"/>
    </source>
</evidence>
<sequence>MRKFNKINLFVSLTILLSIMMSFSSVISYATPISTVTLTIDSPTANQLPKYFRKSTDQITPSENINLSGLDKLNISGSGQFSKTGIPLMKSSIGNYPITVIDLREESHGFIDGIPVSWRNANNDANKGLTVNEIIADENSRLNSIPLNKPISLEGFKDVVIPSKIQNESDQTKAYSLSYIRIPVTDKSIPTDAMVNYFIDVVKNQPENSWFHFHGQEGLERTTTFMIMYDIMKNCKEVNLNDIITRQILLSKMDKKTSDKFYSGDIFNFLNNFYNKCKSNESSSNKQIS</sequence>
<dbReference type="Gene3D" id="3.90.190.10">
    <property type="entry name" value="Protein tyrosine phosphatase superfamily"/>
    <property type="match status" value="1"/>
</dbReference>
<dbReference type="Proteomes" id="UP001501047">
    <property type="component" value="Unassembled WGS sequence"/>
</dbReference>
<gene>
    <name evidence="1" type="ORF">GCM10008908_15650</name>
</gene>
<comment type="caution">
    <text evidence="1">The sequence shown here is derived from an EMBL/GenBank/DDBJ whole genome shotgun (WGS) entry which is preliminary data.</text>
</comment>
<dbReference type="SUPFAM" id="SSF52799">
    <property type="entry name" value="(Phosphotyrosine protein) phosphatases II"/>
    <property type="match status" value="1"/>
</dbReference>
<evidence type="ECO:0000313" key="1">
    <source>
        <dbReference type="EMBL" id="GAA0771451.1"/>
    </source>
</evidence>
<keyword evidence="2" id="KW-1185">Reference proteome</keyword>
<organism evidence="1 2">
    <name type="scientific">Clostridium subterminale</name>
    <dbReference type="NCBI Taxonomy" id="1550"/>
    <lineage>
        <taxon>Bacteria</taxon>
        <taxon>Bacillati</taxon>
        <taxon>Bacillota</taxon>
        <taxon>Clostridia</taxon>
        <taxon>Eubacteriales</taxon>
        <taxon>Clostridiaceae</taxon>
        <taxon>Clostridium</taxon>
    </lineage>
</organism>
<evidence type="ECO:0000313" key="2">
    <source>
        <dbReference type="Proteomes" id="UP001501047"/>
    </source>
</evidence>
<dbReference type="InterPro" id="IPR029021">
    <property type="entry name" value="Prot-tyrosine_phosphatase-like"/>
</dbReference>
<dbReference type="Pfam" id="PF14566">
    <property type="entry name" value="PTPlike_phytase"/>
    <property type="match status" value="1"/>
</dbReference>
<proteinExistence type="predicted"/>